<keyword evidence="2" id="KW-0732">Signal</keyword>
<accession>A0A926QN87</accession>
<reference evidence="3" key="2">
    <citation type="submission" date="2020-09" db="EMBL/GenBank/DDBJ databases">
        <authorList>
            <person name="Luo X."/>
        </authorList>
    </citation>
    <scope>NUCLEOTIDE SEQUENCE</scope>
    <source>
        <strain evidence="3">TRM S81-3</strain>
    </source>
</reference>
<dbReference type="RefSeq" id="WP_188179157.1">
    <property type="nucleotide sequence ID" value="NZ_JACVQF010000101.1"/>
</dbReference>
<name>A0A926QN87_9ACTN</name>
<comment type="caution">
    <text evidence="3">The sequence shown here is derived from an EMBL/GenBank/DDBJ whole genome shotgun (WGS) entry which is preliminary data.</text>
</comment>
<feature type="chain" id="PRO_5037518202" evidence="2">
    <location>
        <begin position="27"/>
        <end position="68"/>
    </location>
</feature>
<evidence type="ECO:0000313" key="3">
    <source>
        <dbReference type="EMBL" id="MBD0418088.1"/>
    </source>
</evidence>
<evidence type="ECO:0000256" key="1">
    <source>
        <dbReference type="SAM" id="MobiDB-lite"/>
    </source>
</evidence>
<gene>
    <name evidence="3" type="ORF">H0H10_02700</name>
</gene>
<sequence>MHGFRTASARLVATTGAALWLTVAGAGTAQALAPLTPAAHTGADDPWTAAPLGDDPWTAALHGDDPWT</sequence>
<proteinExistence type="predicted"/>
<reference evidence="3" key="1">
    <citation type="submission" date="2020-09" db="EMBL/GenBank/DDBJ databases">
        <title>Streptomyces grisecoloratus sp. nov., isolated from cotton soil.</title>
        <authorList>
            <person name="Xing L."/>
        </authorList>
    </citation>
    <scope>NUCLEOTIDE SEQUENCE</scope>
    <source>
        <strain evidence="3">TRM S81-3</strain>
    </source>
</reference>
<feature type="region of interest" description="Disordered" evidence="1">
    <location>
        <begin position="37"/>
        <end position="68"/>
    </location>
</feature>
<dbReference type="Proteomes" id="UP000621210">
    <property type="component" value="Unassembled WGS sequence"/>
</dbReference>
<keyword evidence="4" id="KW-1185">Reference proteome</keyword>
<feature type="signal peptide" evidence="2">
    <location>
        <begin position="1"/>
        <end position="26"/>
    </location>
</feature>
<evidence type="ECO:0000256" key="2">
    <source>
        <dbReference type="SAM" id="SignalP"/>
    </source>
</evidence>
<dbReference type="AlphaFoldDB" id="A0A926QN87"/>
<dbReference type="EMBL" id="JACVQF010000101">
    <property type="protein sequence ID" value="MBD0418088.1"/>
    <property type="molecule type" value="Genomic_DNA"/>
</dbReference>
<evidence type="ECO:0000313" key="4">
    <source>
        <dbReference type="Proteomes" id="UP000621210"/>
    </source>
</evidence>
<protein>
    <submittedName>
        <fullName evidence="3">Uncharacterized protein</fullName>
    </submittedName>
</protein>
<organism evidence="3 4">
    <name type="scientific">Streptomyces griseicoloratus</name>
    <dbReference type="NCBI Taxonomy" id="2752516"/>
    <lineage>
        <taxon>Bacteria</taxon>
        <taxon>Bacillati</taxon>
        <taxon>Actinomycetota</taxon>
        <taxon>Actinomycetes</taxon>
        <taxon>Kitasatosporales</taxon>
        <taxon>Streptomycetaceae</taxon>
        <taxon>Streptomyces</taxon>
    </lineage>
</organism>